<dbReference type="RefSeq" id="WP_348264661.1">
    <property type="nucleotide sequence ID" value="NZ_CP121196.1"/>
</dbReference>
<proteinExistence type="predicted"/>
<keyword evidence="1" id="KW-0472">Membrane</keyword>
<dbReference type="EMBL" id="CP121196">
    <property type="protein sequence ID" value="XBH19444.1"/>
    <property type="molecule type" value="Genomic_DNA"/>
</dbReference>
<accession>A0AAU7DNH1</accession>
<feature type="transmembrane region" description="Helical" evidence="1">
    <location>
        <begin position="6"/>
        <end position="23"/>
    </location>
</feature>
<evidence type="ECO:0000313" key="2">
    <source>
        <dbReference type="EMBL" id="XBH19444.1"/>
    </source>
</evidence>
<dbReference type="AlphaFoldDB" id="A0AAU7DNH1"/>
<protein>
    <recommendedName>
        <fullName evidence="3">Cytochrome P450</fullName>
    </recommendedName>
</protein>
<gene>
    <name evidence="2" type="ORF">P8935_09010</name>
</gene>
<organism evidence="2">
    <name type="scientific">Telmatobacter sp. DSM 110680</name>
    <dbReference type="NCBI Taxonomy" id="3036704"/>
    <lineage>
        <taxon>Bacteria</taxon>
        <taxon>Pseudomonadati</taxon>
        <taxon>Acidobacteriota</taxon>
        <taxon>Terriglobia</taxon>
        <taxon>Terriglobales</taxon>
        <taxon>Acidobacteriaceae</taxon>
        <taxon>Telmatobacter</taxon>
    </lineage>
</organism>
<keyword evidence="1" id="KW-1133">Transmembrane helix</keyword>
<evidence type="ECO:0000256" key="1">
    <source>
        <dbReference type="SAM" id="Phobius"/>
    </source>
</evidence>
<keyword evidence="1" id="KW-0812">Transmembrane</keyword>
<evidence type="ECO:0008006" key="3">
    <source>
        <dbReference type="Google" id="ProtNLM"/>
    </source>
</evidence>
<reference evidence="2" key="1">
    <citation type="submission" date="2023-03" db="EMBL/GenBank/DDBJ databases">
        <title>Edaphobacter sp.</title>
        <authorList>
            <person name="Huber K.J."/>
            <person name="Papendorf J."/>
            <person name="Pilke C."/>
            <person name="Bunk B."/>
            <person name="Sproeer C."/>
            <person name="Pester M."/>
        </authorList>
    </citation>
    <scope>NUCLEOTIDE SEQUENCE</scope>
    <source>
        <strain evidence="2">DSM 110680</strain>
    </source>
</reference>
<name>A0AAU7DNH1_9BACT</name>
<sequence>MTLLKIVLVVVAILGAVRIMHFFRARTMRRFASKWGLSYSGPAAPPQWWFNTSRPKIPPPLPGWVSHLGISQAWNIIEGKNNGASVFVFDGVSEGFRSHPSTYIACHTEQNPFGMDTSVELVTQIHGWTILHGVRFLFFHWFMGIGRIDRHLSNLQAE</sequence>